<evidence type="ECO:0000256" key="7">
    <source>
        <dbReference type="ARBA" id="ARBA00023237"/>
    </source>
</evidence>
<dbReference type="Gene3D" id="2.170.130.10">
    <property type="entry name" value="TonB-dependent receptor, plug domain"/>
    <property type="match status" value="1"/>
</dbReference>
<keyword evidence="2 8" id="KW-0813">Transport</keyword>
<comment type="similarity">
    <text evidence="8 9">Belongs to the TonB-dependent receptor family.</text>
</comment>
<dbReference type="InterPro" id="IPR012910">
    <property type="entry name" value="Plug_dom"/>
</dbReference>
<evidence type="ECO:0000256" key="4">
    <source>
        <dbReference type="ARBA" id="ARBA00022692"/>
    </source>
</evidence>
<dbReference type="EMBL" id="WOSW01000029">
    <property type="protein sequence ID" value="NHO33502.1"/>
    <property type="molecule type" value="Genomic_DNA"/>
</dbReference>
<evidence type="ECO:0000256" key="9">
    <source>
        <dbReference type="RuleBase" id="RU003357"/>
    </source>
</evidence>
<keyword evidence="4 8" id="KW-0812">Transmembrane</keyword>
<feature type="compositionally biased region" description="Polar residues" evidence="10">
    <location>
        <begin position="1"/>
        <end position="15"/>
    </location>
</feature>
<protein>
    <submittedName>
        <fullName evidence="13">TonB-dependent receptor</fullName>
    </submittedName>
</protein>
<dbReference type="InterPro" id="IPR036942">
    <property type="entry name" value="Beta-barrel_TonB_sf"/>
</dbReference>
<keyword evidence="3 8" id="KW-1134">Transmembrane beta strand</keyword>
<evidence type="ECO:0000259" key="11">
    <source>
        <dbReference type="Pfam" id="PF00593"/>
    </source>
</evidence>
<dbReference type="Proteomes" id="UP000615326">
    <property type="component" value="Unassembled WGS sequence"/>
</dbReference>
<reference evidence="13 14" key="1">
    <citation type="journal article" date="2020" name="Int. J. Syst. Evol. Microbiol.">
        <title>Novel acetic acid bacteria from cider fermentations: Acetobacter conturbans sp. nov. and Acetobacter fallax sp. nov.</title>
        <authorList>
            <person name="Sombolestani A.S."/>
            <person name="Cleenwerck I."/>
            <person name="Cnockaert M."/>
            <person name="Borremans W."/>
            <person name="Wieme A.D."/>
            <person name="De Vuyst L."/>
            <person name="Vandamme P."/>
        </authorList>
    </citation>
    <scope>NUCLEOTIDE SEQUENCE [LARGE SCALE GENOMIC DNA]</scope>
    <source>
        <strain evidence="13 14">LMG 1637</strain>
    </source>
</reference>
<comment type="caution">
    <text evidence="13">The sequence shown here is derived from an EMBL/GenBank/DDBJ whole genome shotgun (WGS) entry which is preliminary data.</text>
</comment>
<evidence type="ECO:0000256" key="10">
    <source>
        <dbReference type="SAM" id="MobiDB-lite"/>
    </source>
</evidence>
<dbReference type="Pfam" id="PF00593">
    <property type="entry name" value="TonB_dep_Rec_b-barrel"/>
    <property type="match status" value="1"/>
</dbReference>
<dbReference type="Gene3D" id="2.40.170.20">
    <property type="entry name" value="TonB-dependent receptor, beta-barrel domain"/>
    <property type="match status" value="1"/>
</dbReference>
<accession>A0ABX0KAP4</accession>
<name>A0ABX0KAP4_9PROT</name>
<evidence type="ECO:0000256" key="6">
    <source>
        <dbReference type="ARBA" id="ARBA00023136"/>
    </source>
</evidence>
<proteinExistence type="inferred from homology"/>
<dbReference type="SUPFAM" id="SSF56935">
    <property type="entry name" value="Porins"/>
    <property type="match status" value="1"/>
</dbReference>
<evidence type="ECO:0000256" key="2">
    <source>
        <dbReference type="ARBA" id="ARBA00022448"/>
    </source>
</evidence>
<feature type="domain" description="TonB-dependent receptor plug" evidence="12">
    <location>
        <begin position="89"/>
        <end position="207"/>
    </location>
</feature>
<organism evidence="13 14">
    <name type="scientific">Acetobacter fallax</name>
    <dbReference type="NCBI Taxonomy" id="1737473"/>
    <lineage>
        <taxon>Bacteria</taxon>
        <taxon>Pseudomonadati</taxon>
        <taxon>Pseudomonadota</taxon>
        <taxon>Alphaproteobacteria</taxon>
        <taxon>Acetobacterales</taxon>
        <taxon>Acetobacteraceae</taxon>
        <taxon>Acetobacter</taxon>
    </lineage>
</organism>
<dbReference type="InterPro" id="IPR039426">
    <property type="entry name" value="TonB-dep_rcpt-like"/>
</dbReference>
<keyword evidence="6 8" id="KW-0472">Membrane</keyword>
<dbReference type="PANTHER" id="PTHR47234">
    <property type="match status" value="1"/>
</dbReference>
<sequence>MLSPAFAQSTATQTDTNRKPHPATTRSVKKTATVTGPAAPVTAAPVISTRSDKTATISRAKAATSMEAAPAQAETVTVTGSILRDPNLTSASPVTEITRADLQRRGIKNVTDALQALSANGAGNLTNAFSSNGAFAGGASAPSLRGMSTDSTLVLMDGQRLSYYPLSDDGERNFVDTNWMPQSIMEKIDVMQDGGSATYGADAVAGVVNYITRKQIKGFEGNAEGGLSQRGDSGHQRLYATYGHGDLAQDGYNFYVNSEYQQDDALYNRQVGYPYNNGNLTGIGGTNGNTNVAGADGTIANFGQTPVALVRPVTNATGGTGPWQLLNQSAGCGKYGSVVSGYASGTTAGSTSQACTQNATGDYSQISPDLRRINATAHFTANVTNRSQFTAMFNYSQVQSSSISHNPYTTRSSTQSLLANTRTTFLPVYLPNGQLNPNNPFAAQGQEAQIYNMFGGLVPTQTQFSQNFRGSARYSGTAASHWGSDWKYDVNFVGMNTTLENTYTGYPTINGINNAILNGTYNFVDPSENSAAVLNSIAPKNTMHALSQEYSGDMSASKGILKLPGGMWDIAIGGNIRYEALNDPNANPVNQSDLGAQYAGINPFNAKGSRWVESGYFETYLPFVKMLDADISGRYDNYSEGMHHFSPKVGVNFKPVKQFTLRGTFSKGFRVPSFAETGGSNVGYTTYTPTDTAWISQHLNANGTPDTYAQSYSLGVNTSGNSSLKPEISTNFTGGAIIRPLDWLSLTFDYYYIKKTNYIAPNPVSPATVAAAYLAGQRDFGSGISVTPDISDAQNPAGALRPGLINVGYINTNKLVTDGVDMAIDASHRLPGALHDVRWYSRGTATYVHSFNLTLPDGSVQSYAGTIGPYQAVSASGTPRWKASWANTFAYRGLSVTPTVYYTSGYKTVAEDYTGAGSRQGCAAASQILNSYAPFQCHVKNFWDVDLTVNYQINKRWSIYANVYNLLGFRAPYDFATYGSYLYNSSWAQKGLVLRSFQFGLNVTL</sequence>
<keyword evidence="13" id="KW-0675">Receptor</keyword>
<feature type="domain" description="TonB-dependent receptor-like beta-barrel" evidence="11">
    <location>
        <begin position="449"/>
        <end position="966"/>
    </location>
</feature>
<keyword evidence="5 9" id="KW-0798">TonB box</keyword>
<gene>
    <name evidence="13" type="ORF">GOB84_13205</name>
</gene>
<dbReference type="InterPro" id="IPR037066">
    <property type="entry name" value="Plug_dom_sf"/>
</dbReference>
<evidence type="ECO:0000313" key="13">
    <source>
        <dbReference type="EMBL" id="NHO33502.1"/>
    </source>
</evidence>
<keyword evidence="7 8" id="KW-0998">Cell outer membrane</keyword>
<evidence type="ECO:0000256" key="8">
    <source>
        <dbReference type="PROSITE-ProRule" id="PRU01360"/>
    </source>
</evidence>
<evidence type="ECO:0000256" key="5">
    <source>
        <dbReference type="ARBA" id="ARBA00023077"/>
    </source>
</evidence>
<evidence type="ECO:0000256" key="1">
    <source>
        <dbReference type="ARBA" id="ARBA00004571"/>
    </source>
</evidence>
<evidence type="ECO:0000313" key="14">
    <source>
        <dbReference type="Proteomes" id="UP000615326"/>
    </source>
</evidence>
<evidence type="ECO:0000256" key="3">
    <source>
        <dbReference type="ARBA" id="ARBA00022452"/>
    </source>
</evidence>
<dbReference type="InterPro" id="IPR000531">
    <property type="entry name" value="Beta-barrel_TonB"/>
</dbReference>
<comment type="subcellular location">
    <subcellularLocation>
        <location evidence="1 8">Cell outer membrane</location>
        <topology evidence="1 8">Multi-pass membrane protein</topology>
    </subcellularLocation>
</comment>
<keyword evidence="14" id="KW-1185">Reference proteome</keyword>
<feature type="region of interest" description="Disordered" evidence="10">
    <location>
        <begin position="1"/>
        <end position="36"/>
    </location>
</feature>
<dbReference type="PROSITE" id="PS52016">
    <property type="entry name" value="TONB_DEPENDENT_REC_3"/>
    <property type="match status" value="1"/>
</dbReference>
<dbReference type="PANTHER" id="PTHR47234:SF1">
    <property type="entry name" value="TONB-DEPENDENT RECEPTOR"/>
    <property type="match status" value="1"/>
</dbReference>
<evidence type="ECO:0000259" key="12">
    <source>
        <dbReference type="Pfam" id="PF07715"/>
    </source>
</evidence>
<dbReference type="Pfam" id="PF07715">
    <property type="entry name" value="Plug"/>
    <property type="match status" value="1"/>
</dbReference>